<dbReference type="RefSeq" id="XP_019915990.1">
    <property type="nucleotide sequence ID" value="XM_020060137.1"/>
</dbReference>
<dbReference type="KEGG" id="pcot:PCOAH_00033430"/>
<dbReference type="Proteomes" id="UP000092716">
    <property type="component" value="Chromosome 11"/>
</dbReference>
<feature type="transmembrane region" description="Helical" evidence="1">
    <location>
        <begin position="44"/>
        <end position="63"/>
    </location>
</feature>
<sequence>MKNENHNERNIKAIDKAKWDKSDENRTVQFATVRIIQWTSQIKVHTFLFILKIIILAFFLHILKNSSHSSSFTSGNNLDNARHNVRFKTLRLLNENGCTNYSTINYKSVLLITKENSGKSHYSGQKTETTKSSIISYKDLDDEMSEVDLSDEGVLLEEMNKIILQERLMREKFSKTRRNSPSNEYFTLYFNDENCIHRIMDLSRKSSLYSSKLLRLKYRVLRHIKRFINRMKIFFIMEYKYNCKKTNHCSIYNVPFFI</sequence>
<protein>
    <submittedName>
        <fullName evidence="2">Uncharacterized protein</fullName>
    </submittedName>
</protein>
<dbReference type="OrthoDB" id="385192at2759"/>
<dbReference type="EMBL" id="CP016249">
    <property type="protein sequence ID" value="ANQ09295.1"/>
    <property type="molecule type" value="Genomic_DNA"/>
</dbReference>
<keyword evidence="1" id="KW-0812">Transmembrane</keyword>
<dbReference type="AlphaFoldDB" id="A0A1B1E2T2"/>
<proteinExistence type="predicted"/>
<evidence type="ECO:0000313" key="2">
    <source>
        <dbReference type="EMBL" id="ANQ09295.1"/>
    </source>
</evidence>
<dbReference type="GeneID" id="30910074"/>
<dbReference type="VEuPathDB" id="PlasmoDB:PCOAH_00033430"/>
<accession>A0A1B1E2T2</accession>
<keyword evidence="3" id="KW-1185">Reference proteome</keyword>
<reference evidence="3" key="1">
    <citation type="submission" date="2016-06" db="EMBL/GenBank/DDBJ databases">
        <title>First high quality genome sequence of Plasmodium coatneyi using continuous long reads from single molecule, real-time sequencing.</title>
        <authorList>
            <person name="Chien J.-T."/>
            <person name="Pakala S.B."/>
            <person name="Geraldo J.A."/>
            <person name="Lapp S.A."/>
            <person name="Barnwell J.W."/>
            <person name="Kissinger J.C."/>
            <person name="Galinski M.R."/>
            <person name="Humphrey J.C."/>
        </authorList>
    </citation>
    <scope>NUCLEOTIDE SEQUENCE [LARGE SCALE GENOMIC DNA]</scope>
    <source>
        <strain evidence="3">Hackeri</strain>
    </source>
</reference>
<evidence type="ECO:0000256" key="1">
    <source>
        <dbReference type="SAM" id="Phobius"/>
    </source>
</evidence>
<gene>
    <name evidence="2" type="ORF">PCOAH_00033430</name>
</gene>
<organism evidence="2 3">
    <name type="scientific">Plasmodium coatneyi</name>
    <dbReference type="NCBI Taxonomy" id="208452"/>
    <lineage>
        <taxon>Eukaryota</taxon>
        <taxon>Sar</taxon>
        <taxon>Alveolata</taxon>
        <taxon>Apicomplexa</taxon>
        <taxon>Aconoidasida</taxon>
        <taxon>Haemosporida</taxon>
        <taxon>Plasmodiidae</taxon>
        <taxon>Plasmodium</taxon>
    </lineage>
</organism>
<keyword evidence="1" id="KW-0472">Membrane</keyword>
<name>A0A1B1E2T2_9APIC</name>
<keyword evidence="1" id="KW-1133">Transmembrane helix</keyword>
<evidence type="ECO:0000313" key="3">
    <source>
        <dbReference type="Proteomes" id="UP000092716"/>
    </source>
</evidence>